<comment type="caution">
    <text evidence="2">The sequence shown here is derived from an EMBL/GenBank/DDBJ whole genome shotgun (WGS) entry which is preliminary data.</text>
</comment>
<evidence type="ECO:0000256" key="1">
    <source>
        <dbReference type="SAM" id="MobiDB-lite"/>
    </source>
</evidence>
<feature type="region of interest" description="Disordered" evidence="1">
    <location>
        <begin position="274"/>
        <end position="297"/>
    </location>
</feature>
<proteinExistence type="predicted"/>
<accession>A0A8K0VVE6</accession>
<gene>
    <name evidence="2" type="ORF">FB567DRAFT_533436</name>
</gene>
<name>A0A8K0VVE6_9PLEO</name>
<protein>
    <submittedName>
        <fullName evidence="2">Uncharacterized protein</fullName>
    </submittedName>
</protein>
<keyword evidence="3" id="KW-1185">Reference proteome</keyword>
<dbReference type="Proteomes" id="UP000813461">
    <property type="component" value="Unassembled WGS sequence"/>
</dbReference>
<dbReference type="OrthoDB" id="10329711at2759"/>
<evidence type="ECO:0000313" key="2">
    <source>
        <dbReference type="EMBL" id="KAH7078217.1"/>
    </source>
</evidence>
<evidence type="ECO:0000313" key="3">
    <source>
        <dbReference type="Proteomes" id="UP000813461"/>
    </source>
</evidence>
<reference evidence="2" key="1">
    <citation type="journal article" date="2021" name="Nat. Commun.">
        <title>Genetic determinants of endophytism in the Arabidopsis root mycobiome.</title>
        <authorList>
            <person name="Mesny F."/>
            <person name="Miyauchi S."/>
            <person name="Thiergart T."/>
            <person name="Pickel B."/>
            <person name="Atanasova L."/>
            <person name="Karlsson M."/>
            <person name="Huettel B."/>
            <person name="Barry K.W."/>
            <person name="Haridas S."/>
            <person name="Chen C."/>
            <person name="Bauer D."/>
            <person name="Andreopoulos W."/>
            <person name="Pangilinan J."/>
            <person name="LaButti K."/>
            <person name="Riley R."/>
            <person name="Lipzen A."/>
            <person name="Clum A."/>
            <person name="Drula E."/>
            <person name="Henrissat B."/>
            <person name="Kohler A."/>
            <person name="Grigoriev I.V."/>
            <person name="Martin F.M."/>
            <person name="Hacquard S."/>
        </authorList>
    </citation>
    <scope>NUCLEOTIDE SEQUENCE</scope>
    <source>
        <strain evidence="2">MPI-SDFR-AT-0120</strain>
    </source>
</reference>
<sequence length="297" mass="33995">MSGSDDFVMAKHMSLVTETDRCFASSSEAPQAPLLNLLSRMEDVREQLVKLDKKEKEVDAGAMARLVDKWADHLQMIILRLDVAEQARSKDVFKSIDWYNKNLADAEKGMRSAFVRELKRKEQKWQGAMEQQKQIYEAKQMAADQQRMIAQRSDTPALDRSLPTTMGNQHEPYAQTNHGNATQPISQQYHTEIAFLKSKIDRLADQNALLRKSQSESTSMKAVMNREISIRDHKIKQIKEMYEVHVNHHKTKIEALADTNAELRKQLKLCVTQDKRKAEDTLEGSEEAVGSPKKVKD</sequence>
<dbReference type="EMBL" id="JAGMVJ010000017">
    <property type="protein sequence ID" value="KAH7078217.1"/>
    <property type="molecule type" value="Genomic_DNA"/>
</dbReference>
<dbReference type="AlphaFoldDB" id="A0A8K0VVE6"/>
<organism evidence="2 3">
    <name type="scientific">Paraphoma chrysanthemicola</name>
    <dbReference type="NCBI Taxonomy" id="798071"/>
    <lineage>
        <taxon>Eukaryota</taxon>
        <taxon>Fungi</taxon>
        <taxon>Dikarya</taxon>
        <taxon>Ascomycota</taxon>
        <taxon>Pezizomycotina</taxon>
        <taxon>Dothideomycetes</taxon>
        <taxon>Pleosporomycetidae</taxon>
        <taxon>Pleosporales</taxon>
        <taxon>Pleosporineae</taxon>
        <taxon>Phaeosphaeriaceae</taxon>
        <taxon>Paraphoma</taxon>
    </lineage>
</organism>